<dbReference type="PANTHER" id="PTHR32063">
    <property type="match status" value="1"/>
</dbReference>
<dbReference type="FunFam" id="3.30.70.1430:FF:000001">
    <property type="entry name" value="Efflux pump membrane transporter"/>
    <property type="match status" value="1"/>
</dbReference>
<dbReference type="PRINTS" id="PR00702">
    <property type="entry name" value="ACRIFLAVINRP"/>
</dbReference>
<evidence type="ECO:0000256" key="8">
    <source>
        <dbReference type="ARBA" id="ARBA00023136"/>
    </source>
</evidence>
<evidence type="ECO:0000256" key="2">
    <source>
        <dbReference type="ARBA" id="ARBA00010942"/>
    </source>
</evidence>
<feature type="transmembrane region" description="Helical" evidence="9">
    <location>
        <begin position="537"/>
        <end position="557"/>
    </location>
</feature>
<feature type="transmembrane region" description="Helical" evidence="9">
    <location>
        <begin position="872"/>
        <end position="890"/>
    </location>
</feature>
<keyword evidence="6 9" id="KW-0812">Transmembrane</keyword>
<organism evidence="11 12">
    <name type="scientific">Plesiomonas shigelloides</name>
    <name type="common">Aeromonas shigelloides</name>
    <dbReference type="NCBI Taxonomy" id="703"/>
    <lineage>
        <taxon>Bacteria</taxon>
        <taxon>Pseudomonadati</taxon>
        <taxon>Pseudomonadota</taxon>
        <taxon>Gammaproteobacteria</taxon>
        <taxon>Enterobacterales</taxon>
        <taxon>Enterobacteriaceae</taxon>
        <taxon>Plesiomonas</taxon>
    </lineage>
</organism>
<dbReference type="SUPFAM" id="SSF82866">
    <property type="entry name" value="Multidrug efflux transporter AcrB transmembrane domain"/>
    <property type="match status" value="2"/>
</dbReference>
<feature type="compositionally biased region" description="Polar residues" evidence="10">
    <location>
        <begin position="1066"/>
        <end position="1075"/>
    </location>
</feature>
<evidence type="ECO:0000256" key="5">
    <source>
        <dbReference type="ARBA" id="ARBA00022519"/>
    </source>
</evidence>
<keyword evidence="5 9" id="KW-0997">Cell inner membrane</keyword>
<comment type="subcellular location">
    <subcellularLocation>
        <location evidence="1 9">Cell inner membrane</location>
        <topology evidence="1 9">Multi-pass membrane protein</topology>
    </subcellularLocation>
</comment>
<feature type="transmembrane region" description="Helical" evidence="9">
    <location>
        <begin position="437"/>
        <end position="461"/>
    </location>
</feature>
<dbReference type="Pfam" id="PF00873">
    <property type="entry name" value="ACR_tran"/>
    <property type="match status" value="1"/>
</dbReference>
<dbReference type="PANTHER" id="PTHR32063:SF13">
    <property type="entry name" value="MULTIDRUG EFFLUX PUMP SUBUNIT ACRB-RELATED"/>
    <property type="match status" value="1"/>
</dbReference>
<dbReference type="Proteomes" id="UP000664658">
    <property type="component" value="Unassembled WGS sequence"/>
</dbReference>
<feature type="transmembrane region" description="Helical" evidence="9">
    <location>
        <begin position="369"/>
        <end position="389"/>
    </location>
</feature>
<evidence type="ECO:0000256" key="4">
    <source>
        <dbReference type="ARBA" id="ARBA00022475"/>
    </source>
</evidence>
<dbReference type="NCBIfam" id="NF000282">
    <property type="entry name" value="RND_permease_1"/>
    <property type="match status" value="1"/>
</dbReference>
<dbReference type="InterPro" id="IPR001036">
    <property type="entry name" value="Acrflvin-R"/>
</dbReference>
<evidence type="ECO:0000313" key="11">
    <source>
        <dbReference type="EMBL" id="MBO1107187.1"/>
    </source>
</evidence>
<evidence type="ECO:0000256" key="9">
    <source>
        <dbReference type="RuleBase" id="RU364070"/>
    </source>
</evidence>
<dbReference type="GO" id="GO:0042910">
    <property type="term" value="F:xenobiotic transmembrane transporter activity"/>
    <property type="evidence" value="ECO:0007669"/>
    <property type="project" value="TreeGrafter"/>
</dbReference>
<comment type="similarity">
    <text evidence="2 9">Belongs to the resistance-nodulation-cell division (RND) (TC 2.A.6) family.</text>
</comment>
<reference evidence="11" key="1">
    <citation type="submission" date="2021-03" db="EMBL/GenBank/DDBJ databases">
        <title>Plesiomonas shigelloides zfcc0051, isolated from zebrafish feces.</title>
        <authorList>
            <person name="Vanderhoek Z."/>
            <person name="Gaulke C."/>
        </authorList>
    </citation>
    <scope>NUCLEOTIDE SEQUENCE</scope>
    <source>
        <strain evidence="11">Zfcc0051</strain>
    </source>
</reference>
<comment type="caution">
    <text evidence="11">The sequence shown here is derived from an EMBL/GenBank/DDBJ whole genome shotgun (WGS) entry which is preliminary data.</text>
</comment>
<dbReference type="GO" id="GO:0005886">
    <property type="term" value="C:plasma membrane"/>
    <property type="evidence" value="ECO:0007669"/>
    <property type="project" value="UniProtKB-SubCell"/>
</dbReference>
<name>A0A8I2B4Q5_PLESH</name>
<feature type="transmembrane region" description="Helical" evidence="9">
    <location>
        <begin position="923"/>
        <end position="948"/>
    </location>
</feature>
<evidence type="ECO:0000256" key="6">
    <source>
        <dbReference type="ARBA" id="ARBA00022692"/>
    </source>
</evidence>
<comment type="caution">
    <text evidence="9">Lacks conserved residue(s) required for the propagation of feature annotation.</text>
</comment>
<dbReference type="GO" id="GO:0015562">
    <property type="term" value="F:efflux transmembrane transporter activity"/>
    <property type="evidence" value="ECO:0007669"/>
    <property type="project" value="InterPro"/>
</dbReference>
<dbReference type="Gene3D" id="3.30.70.1440">
    <property type="entry name" value="Multidrug efflux transporter AcrB pore domain"/>
    <property type="match status" value="1"/>
</dbReference>
<dbReference type="AlphaFoldDB" id="A0A8I2B4Q5"/>
<feature type="transmembrane region" description="Helical" evidence="9">
    <location>
        <begin position="343"/>
        <end position="362"/>
    </location>
</feature>
<dbReference type="NCBIfam" id="TIGR00915">
    <property type="entry name" value="2A0602"/>
    <property type="match status" value="1"/>
</dbReference>
<evidence type="ECO:0000256" key="1">
    <source>
        <dbReference type="ARBA" id="ARBA00004429"/>
    </source>
</evidence>
<dbReference type="Gene3D" id="3.30.2090.10">
    <property type="entry name" value="Multidrug efflux transporter AcrB TolC docking domain, DN and DC subdomains"/>
    <property type="match status" value="2"/>
</dbReference>
<feature type="transmembrane region" description="Helical" evidence="9">
    <location>
        <begin position="473"/>
        <end position="500"/>
    </location>
</feature>
<keyword evidence="8 9" id="KW-0472">Membrane</keyword>
<feature type="transmembrane region" description="Helical" evidence="9">
    <location>
        <begin position="969"/>
        <end position="988"/>
    </location>
</feature>
<dbReference type="FunFam" id="1.20.1640.10:FF:000001">
    <property type="entry name" value="Efflux pump membrane transporter"/>
    <property type="match status" value="1"/>
</dbReference>
<feature type="transmembrane region" description="Helical" evidence="9">
    <location>
        <begin position="395"/>
        <end position="416"/>
    </location>
</feature>
<accession>A0A8I2B4Q5</accession>
<dbReference type="Gene3D" id="1.20.1640.10">
    <property type="entry name" value="Multidrug efflux transporter AcrB transmembrane domain"/>
    <property type="match status" value="2"/>
</dbReference>
<dbReference type="InterPro" id="IPR004764">
    <property type="entry name" value="MdtF-like"/>
</dbReference>
<feature type="transmembrane region" description="Helical" evidence="9">
    <location>
        <begin position="1000"/>
        <end position="1026"/>
    </location>
</feature>
<keyword evidence="7 9" id="KW-1133">Transmembrane helix</keyword>
<proteinExistence type="inferred from homology"/>
<feature type="region of interest" description="Disordered" evidence="10">
    <location>
        <begin position="1033"/>
        <end position="1075"/>
    </location>
</feature>
<gene>
    <name evidence="11" type="ORF">J2R62_02970</name>
</gene>
<protein>
    <recommendedName>
        <fullName evidence="9">Efflux pump membrane transporter</fullName>
    </recommendedName>
</protein>
<dbReference type="SUPFAM" id="SSF82693">
    <property type="entry name" value="Multidrug efflux transporter AcrB pore domain, PN1, PN2, PC1 and PC2 subdomains"/>
    <property type="match status" value="3"/>
</dbReference>
<evidence type="ECO:0000256" key="7">
    <source>
        <dbReference type="ARBA" id="ARBA00022989"/>
    </source>
</evidence>
<dbReference type="Gene3D" id="3.30.70.1430">
    <property type="entry name" value="Multidrug efflux transporter AcrB pore domain"/>
    <property type="match status" value="2"/>
</dbReference>
<keyword evidence="3 9" id="KW-0813">Transport</keyword>
<sequence>MFSRVFIERPIFATVLSLVIVLAGVISAMNLPVEQYPSMTPVQVQVTAVYPGADAQTLSQSVAGPIEAQINGVDNMLYMTSSSSSNGQMNISVYFSLDTDPDIAQVQVQNRVSLALPQLPQAVQQNGVQVQKRSSSILMLVGVYSPDNRYNADYIANYANVYVLDAIKRIPGAGQASVMGSADQAMRIWLNPEKMANLGVTTDDVQQAVANQNKLFSAGQIGQAPNPPGTQLTYPVVTQNPYVEPSEYESIILRAQNNGAALVRLQDVAKAQLGLKQYLVDTALNKVPATFLAVYLAPGANALEVSKNVADTLERLKPTFPEGMDYKITLDTTDFVRISIEDVLHTLVEAIVLVIAVVYLFLQSVRATLIAIAAVFVALIGTFVGMLALGFTINLLTLFGMILAIGLVVDDAIVVVENVERLMHEQHLSAKDASLAAMNEISTALISVVLVLSSVFIPAAFLTGTTGQLYKQFAVTIVISVVLSGFVALTLTPALCGLFLKPGQMAQSGFFGWFNRLFASLTTRYGRGVRLTIERTTLALVLMGVMMGAIVMMFRALPSSFVPQEDQGYVLAGAILPDAASIRRTKEISEQLDAIFASNPEVDTRSAITGYNLLDSSFKTNTATFFVTLKPFEERTEPSQSADAVLQDIAKKARGIEGAFILPISPPAIPGLGATGGFQFWIQDIGNGSLAQLQQVTNQFLAKARQRPELTGLSSTFNAASTQLQADIDRDKAMLLGVPVQEAYGTLQTFLASSTVSQYFDQSRVWNVVLQAEDRFRDNPSWLMQFYTRNNVGNMVPLSAVMETKYAAGPDLVPHFNSFPAAQINGSAAPGYSSGDAIALMEQIAKETLPQGYSFAWSGQAFEEKQAGSTSTVAFALGLVIVFLILAAQFESWSLPCAVLTAVPFGLIGSLIFTMARGLENDVYFQIGLLVLIGLAAKNAVLIIEFAVELRHKGKGLIESAIEAGELRLRPIVMTSLAFILGTLPLMLASGAGANSRHSIGTGIVGGMIGATTLALFYVPMFYVIFERLAERGKKSPPPSGEGEVTPPTAEPSPHAQQDADKETKGGQSNQEGQS</sequence>
<dbReference type="RefSeq" id="WP_207541591.1">
    <property type="nucleotide sequence ID" value="NZ_JAFNAA010000002.1"/>
</dbReference>
<evidence type="ECO:0000256" key="10">
    <source>
        <dbReference type="SAM" id="MobiDB-lite"/>
    </source>
</evidence>
<evidence type="ECO:0000256" key="3">
    <source>
        <dbReference type="ARBA" id="ARBA00022448"/>
    </source>
</evidence>
<dbReference type="InterPro" id="IPR027463">
    <property type="entry name" value="AcrB_DN_DC_subdom"/>
</dbReference>
<keyword evidence="4" id="KW-1003">Cell membrane</keyword>
<dbReference type="EMBL" id="JAFNAA010000002">
    <property type="protein sequence ID" value="MBO1107187.1"/>
    <property type="molecule type" value="Genomic_DNA"/>
</dbReference>
<dbReference type="Gene3D" id="3.30.70.1320">
    <property type="entry name" value="Multidrug efflux transporter AcrB pore domain like"/>
    <property type="match status" value="1"/>
</dbReference>
<dbReference type="SUPFAM" id="SSF82714">
    <property type="entry name" value="Multidrug efflux transporter AcrB TolC docking domain, DN and DC subdomains"/>
    <property type="match status" value="2"/>
</dbReference>
<evidence type="ECO:0000313" key="12">
    <source>
        <dbReference type="Proteomes" id="UP000664658"/>
    </source>
</evidence>
<feature type="transmembrane region" description="Helical" evidence="9">
    <location>
        <begin position="897"/>
        <end position="917"/>
    </location>
</feature>
<dbReference type="GO" id="GO:0009636">
    <property type="term" value="P:response to toxic substance"/>
    <property type="evidence" value="ECO:0007669"/>
    <property type="project" value="UniProtKB-ARBA"/>
</dbReference>